<dbReference type="PROSITE" id="PS00678">
    <property type="entry name" value="WD_REPEATS_1"/>
    <property type="match status" value="4"/>
</dbReference>
<dbReference type="Gene3D" id="1.20.960.30">
    <property type="match status" value="1"/>
</dbReference>
<dbReference type="InterPro" id="IPR019775">
    <property type="entry name" value="WD40_repeat_CS"/>
</dbReference>
<dbReference type="InterPro" id="IPR015943">
    <property type="entry name" value="WD40/YVTN_repeat-like_dom_sf"/>
</dbReference>
<dbReference type="SUPFAM" id="SSF109925">
    <property type="entry name" value="Lissencephaly-1 protein (Lis-1, PAF-AH alpha) N-terminal domain"/>
    <property type="match status" value="1"/>
</dbReference>
<dbReference type="Pfam" id="PF00400">
    <property type="entry name" value="WD40"/>
    <property type="match status" value="6"/>
</dbReference>
<gene>
    <name evidence="5" type="ORF">CANINC_002289</name>
</gene>
<dbReference type="Gene3D" id="2.130.10.10">
    <property type="entry name" value="YVTN repeat-like/Quinoprotein amine dehydrogenase"/>
    <property type="match status" value="3"/>
</dbReference>
<keyword evidence="2" id="KW-0677">Repeat</keyword>
<dbReference type="PANTHER" id="PTHR19848:SF8">
    <property type="entry name" value="F-BOX AND WD REPEAT DOMAIN CONTAINING 7"/>
    <property type="match status" value="1"/>
</dbReference>
<name>A0A4T0X1H8_9ASCO</name>
<sequence length="493" mass="56015">MDGTRRILSESTLTSSFYLNGRNILSQRQKDELNASVLQYLKPILASEPEVYDIIVKKLIETGDDGRSDKYKTLMKYPDIPENYLEKKWSTVLRLQRNIQELESINEQLQQENEKLNANSSNTVSFSIDPGNSSKLEWLPSMIKSTLTYHTSPITAVVIHPSNPYLITASQDGMMVFWDMLDFSEPLNIIKNAHSKSINCLVFQPSSSLLISCSADQIIKLWDLKNIEDVKIPSKILTGHEHIVSSLAVSPSNSDVLISSSRDKSIKVWDLNSGWALHTINIHSDWVRSVDVCDDYILSGSSDSSIRLTYWPTQTPIGLCLGHKQVIEDVKFFPTTSNKYLDKLKSKSKLDDKIYDRINFKYAVSCGRDKLIKIWRLPTPFLDAHSDKPTSNKLNPYGECIMELKGHQSWVRKLLVHFNGRFLFSSADDNMIKIWDLDQLTNQSIEPIKTLRGHQSFVNTISIAHPKGDELTDDNIRCYLISGGADNLVNVWV</sequence>
<dbReference type="Proteomes" id="UP000307173">
    <property type="component" value="Unassembled WGS sequence"/>
</dbReference>
<evidence type="ECO:0000256" key="1">
    <source>
        <dbReference type="ARBA" id="ARBA00022574"/>
    </source>
</evidence>
<dbReference type="CDD" id="cd00200">
    <property type="entry name" value="WD40"/>
    <property type="match status" value="1"/>
</dbReference>
<proteinExistence type="predicted"/>
<dbReference type="PROSITE" id="PS50082">
    <property type="entry name" value="WD_REPEATS_2"/>
    <property type="match status" value="4"/>
</dbReference>
<evidence type="ECO:0000256" key="3">
    <source>
        <dbReference type="PROSITE-ProRule" id="PRU00221"/>
    </source>
</evidence>
<dbReference type="PANTHER" id="PTHR19848">
    <property type="entry name" value="WD40 REPEAT PROTEIN"/>
    <property type="match status" value="1"/>
</dbReference>
<dbReference type="EMBL" id="SELW01000370">
    <property type="protein sequence ID" value="TID28770.1"/>
    <property type="molecule type" value="Genomic_DNA"/>
</dbReference>
<dbReference type="InterPro" id="IPR001680">
    <property type="entry name" value="WD40_rpt"/>
</dbReference>
<keyword evidence="4" id="KW-0175">Coiled coil</keyword>
<feature type="repeat" description="WD" evidence="3">
    <location>
        <begin position="237"/>
        <end position="279"/>
    </location>
</feature>
<dbReference type="SMART" id="SM00320">
    <property type="entry name" value="WD40"/>
    <property type="match status" value="7"/>
</dbReference>
<feature type="coiled-coil region" evidence="4">
    <location>
        <begin position="92"/>
        <end position="122"/>
    </location>
</feature>
<dbReference type="OrthoDB" id="10264588at2759"/>
<dbReference type="PRINTS" id="PR00320">
    <property type="entry name" value="GPROTEINBRPT"/>
</dbReference>
<dbReference type="InterPro" id="IPR036322">
    <property type="entry name" value="WD40_repeat_dom_sf"/>
</dbReference>
<protein>
    <submittedName>
        <fullName evidence="5">Uncharacterized protein</fullName>
    </submittedName>
</protein>
<evidence type="ECO:0000313" key="6">
    <source>
        <dbReference type="Proteomes" id="UP000307173"/>
    </source>
</evidence>
<dbReference type="STRING" id="52247.A0A4T0X1H8"/>
<feature type="repeat" description="WD" evidence="3">
    <location>
        <begin position="191"/>
        <end position="232"/>
    </location>
</feature>
<comment type="caution">
    <text evidence="5">The sequence shown here is derived from an EMBL/GenBank/DDBJ whole genome shotgun (WGS) entry which is preliminary data.</text>
</comment>
<evidence type="ECO:0000313" key="5">
    <source>
        <dbReference type="EMBL" id="TID28770.1"/>
    </source>
</evidence>
<dbReference type="InterPro" id="IPR020472">
    <property type="entry name" value="WD40_PAC1"/>
</dbReference>
<accession>A0A4T0X1H8</accession>
<dbReference type="PROSITE" id="PS50294">
    <property type="entry name" value="WD_REPEATS_REGION"/>
    <property type="match status" value="4"/>
</dbReference>
<dbReference type="InterPro" id="IPR037190">
    <property type="entry name" value="LIS1_N"/>
</dbReference>
<dbReference type="AlphaFoldDB" id="A0A4T0X1H8"/>
<feature type="repeat" description="WD" evidence="3">
    <location>
        <begin position="404"/>
        <end position="438"/>
    </location>
</feature>
<keyword evidence="1 3" id="KW-0853">WD repeat</keyword>
<keyword evidence="6" id="KW-1185">Reference proteome</keyword>
<evidence type="ECO:0000256" key="4">
    <source>
        <dbReference type="SAM" id="Coils"/>
    </source>
</evidence>
<feature type="repeat" description="WD" evidence="3">
    <location>
        <begin position="147"/>
        <end position="180"/>
    </location>
</feature>
<reference evidence="5 6" key="1">
    <citation type="journal article" date="2019" name="Front. Genet.">
        <title>Whole-Genome Sequencing of the Opportunistic Yeast Pathogen Candida inconspicua Uncovers Its Hybrid Origin.</title>
        <authorList>
            <person name="Mixao V."/>
            <person name="Hansen A.P."/>
            <person name="Saus E."/>
            <person name="Boekhout T."/>
            <person name="Lass-Florl C."/>
            <person name="Gabaldon T."/>
        </authorList>
    </citation>
    <scope>NUCLEOTIDE SEQUENCE [LARGE SCALE GENOMIC DNA]</scope>
    <source>
        <strain evidence="5 6">CBS 180</strain>
    </source>
</reference>
<organism evidence="5 6">
    <name type="scientific">Pichia inconspicua</name>
    <dbReference type="NCBI Taxonomy" id="52247"/>
    <lineage>
        <taxon>Eukaryota</taxon>
        <taxon>Fungi</taxon>
        <taxon>Dikarya</taxon>
        <taxon>Ascomycota</taxon>
        <taxon>Saccharomycotina</taxon>
        <taxon>Pichiomycetes</taxon>
        <taxon>Pichiales</taxon>
        <taxon>Pichiaceae</taxon>
        <taxon>Pichia</taxon>
    </lineage>
</organism>
<dbReference type="SUPFAM" id="SSF50978">
    <property type="entry name" value="WD40 repeat-like"/>
    <property type="match status" value="1"/>
</dbReference>
<evidence type="ECO:0000256" key="2">
    <source>
        <dbReference type="ARBA" id="ARBA00022737"/>
    </source>
</evidence>